<feature type="domain" description="Glycine cleavage system P-protein N-terminal" evidence="5">
    <location>
        <begin position="5"/>
        <end position="436"/>
    </location>
</feature>
<evidence type="ECO:0000256" key="2">
    <source>
        <dbReference type="ARBA" id="ARBA00023002"/>
    </source>
</evidence>
<evidence type="ECO:0000256" key="1">
    <source>
        <dbReference type="ARBA" id="ARBA00003788"/>
    </source>
</evidence>
<evidence type="ECO:0000259" key="5">
    <source>
        <dbReference type="Pfam" id="PF02347"/>
    </source>
</evidence>
<dbReference type="InterPro" id="IPR015422">
    <property type="entry name" value="PyrdxlP-dep_Trfase_small"/>
</dbReference>
<proteinExistence type="inferred from homology"/>
<comment type="caution">
    <text evidence="6">The sequence shown here is derived from an EMBL/GenBank/DDBJ whole genome shotgun (WGS) entry which is preliminary data.</text>
</comment>
<protein>
    <recommendedName>
        <fullName evidence="4">Probable glycine dehydrogenase (decarboxylating) subunit 1</fullName>
        <ecNumber evidence="4">1.4.4.2</ecNumber>
    </recommendedName>
    <alternativeName>
        <fullName evidence="4">Glycine cleavage system P-protein subunit 1</fullName>
    </alternativeName>
    <alternativeName>
        <fullName evidence="4">Glycine decarboxylase subunit 1</fullName>
    </alternativeName>
    <alternativeName>
        <fullName evidence="4">Glycine dehydrogenase (aminomethyl-transferring) subunit 1</fullName>
    </alternativeName>
</protein>
<reference evidence="6 7" key="1">
    <citation type="submission" date="2019-03" db="EMBL/GenBank/DDBJ databases">
        <title>Genomic Encyclopedia of Type Strains, Phase IV (KMG-IV): sequencing the most valuable type-strain genomes for metagenomic binning, comparative biology and taxonomic classification.</title>
        <authorList>
            <person name="Goeker M."/>
        </authorList>
    </citation>
    <scope>NUCLEOTIDE SEQUENCE [LARGE SCALE GENOMIC DNA]</scope>
    <source>
        <strain evidence="6 7">LX-B</strain>
    </source>
</reference>
<dbReference type="Proteomes" id="UP000295008">
    <property type="component" value="Unassembled WGS sequence"/>
</dbReference>
<dbReference type="GO" id="GO:0009116">
    <property type="term" value="P:nucleoside metabolic process"/>
    <property type="evidence" value="ECO:0007669"/>
    <property type="project" value="InterPro"/>
</dbReference>
<dbReference type="InterPro" id="IPR015421">
    <property type="entry name" value="PyrdxlP-dep_Trfase_major"/>
</dbReference>
<dbReference type="Pfam" id="PF02347">
    <property type="entry name" value="GDC-P"/>
    <property type="match status" value="1"/>
</dbReference>
<dbReference type="GO" id="GO:0004375">
    <property type="term" value="F:glycine dehydrogenase (decarboxylating) activity"/>
    <property type="evidence" value="ECO:0007669"/>
    <property type="project" value="UniProtKB-EC"/>
</dbReference>
<comment type="catalytic activity">
    <reaction evidence="3 4">
        <text>N(6)-[(R)-lipoyl]-L-lysyl-[glycine-cleavage complex H protein] + glycine + H(+) = N(6)-[(R)-S(8)-aminomethyldihydrolipoyl]-L-lysyl-[glycine-cleavage complex H protein] + CO2</text>
        <dbReference type="Rhea" id="RHEA:24304"/>
        <dbReference type="Rhea" id="RHEA-COMP:10494"/>
        <dbReference type="Rhea" id="RHEA-COMP:10495"/>
        <dbReference type="ChEBI" id="CHEBI:15378"/>
        <dbReference type="ChEBI" id="CHEBI:16526"/>
        <dbReference type="ChEBI" id="CHEBI:57305"/>
        <dbReference type="ChEBI" id="CHEBI:83099"/>
        <dbReference type="ChEBI" id="CHEBI:83143"/>
        <dbReference type="EC" id="1.4.4.2"/>
    </reaction>
</comment>
<dbReference type="InterPro" id="IPR049315">
    <property type="entry name" value="GDC-P_N"/>
</dbReference>
<dbReference type="RefSeq" id="WP_132012498.1">
    <property type="nucleotide sequence ID" value="NZ_SLUN01000002.1"/>
</dbReference>
<dbReference type="InterPro" id="IPR015424">
    <property type="entry name" value="PyrdxlP-dep_Trfase"/>
</dbReference>
<dbReference type="PANTHER" id="PTHR42806">
    <property type="entry name" value="GLYCINE CLEAVAGE SYSTEM P-PROTEIN"/>
    <property type="match status" value="1"/>
</dbReference>
<evidence type="ECO:0000313" key="6">
    <source>
        <dbReference type="EMBL" id="TCL76313.1"/>
    </source>
</evidence>
<dbReference type="GO" id="GO:0019464">
    <property type="term" value="P:glycine decarboxylation via glycine cleavage system"/>
    <property type="evidence" value="ECO:0007669"/>
    <property type="project" value="UniProtKB-UniRule"/>
</dbReference>
<keyword evidence="7" id="KW-1185">Reference proteome</keyword>
<comment type="subunit">
    <text evidence="4">The glycine cleavage system is composed of four proteins: P, T, L and H. In this organism, the P 'protein' is a heterodimer of two subunits.</text>
</comment>
<dbReference type="SUPFAM" id="SSF53383">
    <property type="entry name" value="PLP-dependent transferases"/>
    <property type="match status" value="1"/>
</dbReference>
<dbReference type="Gene3D" id="3.40.640.10">
    <property type="entry name" value="Type I PLP-dependent aspartate aminotransferase-like (Major domain)"/>
    <property type="match status" value="1"/>
</dbReference>
<dbReference type="OrthoDB" id="9771867at2"/>
<dbReference type="HAMAP" id="MF_00712">
    <property type="entry name" value="GcvPA"/>
    <property type="match status" value="1"/>
</dbReference>
<organism evidence="6 7">
    <name type="scientific">Hydrogenispora ethanolica</name>
    <dbReference type="NCBI Taxonomy" id="1082276"/>
    <lineage>
        <taxon>Bacteria</taxon>
        <taxon>Bacillati</taxon>
        <taxon>Bacillota</taxon>
        <taxon>Hydrogenispora</taxon>
    </lineage>
</organism>
<dbReference type="EMBL" id="SLUN01000002">
    <property type="protein sequence ID" value="TCL76313.1"/>
    <property type="molecule type" value="Genomic_DNA"/>
</dbReference>
<name>A0A4R1S9Z0_HYDET</name>
<dbReference type="InterPro" id="IPR023010">
    <property type="entry name" value="GcvPA"/>
</dbReference>
<evidence type="ECO:0000256" key="4">
    <source>
        <dbReference type="HAMAP-Rule" id="MF_00712"/>
    </source>
</evidence>
<comment type="similarity">
    <text evidence="4">Belongs to the GcvP family. N-terminal subunit subfamily.</text>
</comment>
<dbReference type="PIRSF" id="PIRSF006815">
    <property type="entry name" value="GcvPA"/>
    <property type="match status" value="1"/>
</dbReference>
<evidence type="ECO:0000313" key="7">
    <source>
        <dbReference type="Proteomes" id="UP000295008"/>
    </source>
</evidence>
<comment type="function">
    <text evidence="1 4">The glycine cleavage system catalyzes the degradation of glycine. The P protein binds the alpha-amino group of glycine through its pyridoxal phosphate cofactor; CO(2) is released and the remaining methylamine moiety is then transferred to the lipoamide cofactor of the H protein.</text>
</comment>
<dbReference type="Gene3D" id="3.90.1150.10">
    <property type="entry name" value="Aspartate Aminotransferase, domain 1"/>
    <property type="match status" value="1"/>
</dbReference>
<dbReference type="EC" id="1.4.4.2" evidence="4"/>
<dbReference type="InterPro" id="IPR020581">
    <property type="entry name" value="GDC_P"/>
</dbReference>
<dbReference type="AlphaFoldDB" id="A0A4R1S9Z0"/>
<dbReference type="CDD" id="cd00613">
    <property type="entry name" value="GDC-P"/>
    <property type="match status" value="1"/>
</dbReference>
<dbReference type="PANTHER" id="PTHR42806:SF1">
    <property type="entry name" value="GLYCINE DEHYDROGENASE (DECARBOXYLATING)"/>
    <property type="match status" value="1"/>
</dbReference>
<evidence type="ECO:0000256" key="3">
    <source>
        <dbReference type="ARBA" id="ARBA00049026"/>
    </source>
</evidence>
<accession>A0A4R1S9Z0</accession>
<keyword evidence="2 4" id="KW-0560">Oxidoreductase</keyword>
<gene>
    <name evidence="4" type="primary">gcvPA</name>
    <name evidence="6" type="ORF">EDC14_100266</name>
</gene>
<dbReference type="NCBIfam" id="NF001696">
    <property type="entry name" value="PRK00451.1"/>
    <property type="match status" value="1"/>
</dbReference>
<sequence length="445" mass="49146">MNHPYLPLTDGQRRAMLDTIGVSDFAELLAEVPEELRLKKPLDLPASQSELELSTGFHQLAEMNVLPELSFLGAGAYQHYIPAVVNHLAKRSEFYTAYTPYQPELSQGMLQAIFEFQSYISELFGLPVANASLYDGPTALAEAVLMALKETRRNQVLLPETLHPSLIEVVRTYLRDSGVEIIILPCPAGVQEIEHLAKSLSEECAAVVIQNPNRYGILEDLSRLIELTRQAGAVPISYVQPLTLGLLEAPGRLGAEIVVGEGQPLGLPLSYGGPYLGLMAVSERFMRRIPGRLVGETLDRDGRISYVLTLQAREQHIRREKATSNICSNQALCALRAAIYLGVLGPKGLHQVAQRCYDNAHYLAAELNKAGFPLRFEQPFFMEFAIHTSRPAADLIHSLAARGIMPGLDLGRFDPALDHSLLVCATEIFSKTQLDRFCTEMRDLG</sequence>